<proteinExistence type="predicted"/>
<evidence type="ECO:0000313" key="2">
    <source>
        <dbReference type="Proteomes" id="UP000002945"/>
    </source>
</evidence>
<dbReference type="Proteomes" id="UP000002945">
    <property type="component" value="Unassembled WGS sequence"/>
</dbReference>
<dbReference type="EMBL" id="ABIB01000009">
    <property type="protein sequence ID" value="EDP95286.1"/>
    <property type="molecule type" value="Genomic_DNA"/>
</dbReference>
<accession>A9E3X9</accession>
<dbReference type="AlphaFoldDB" id="A9E3X9"/>
<dbReference type="STRING" id="391587.KAOT1_09446"/>
<dbReference type="HOGENOM" id="CLU_1803644_0_0_10"/>
<gene>
    <name evidence="1" type="ORF">KAOT1_09446</name>
</gene>
<evidence type="ECO:0000313" key="1">
    <source>
        <dbReference type="EMBL" id="EDP95286.1"/>
    </source>
</evidence>
<dbReference type="RefSeq" id="WP_007094451.1">
    <property type="nucleotide sequence ID" value="NZ_CP142125.1"/>
</dbReference>
<protein>
    <submittedName>
        <fullName evidence="1">Uncharacterized protein</fullName>
    </submittedName>
</protein>
<reference evidence="1 2" key="1">
    <citation type="journal article" date="2011" name="J. Bacteriol.">
        <title>Genome sequence of the algicidal bacterium Kordia algicida OT-1.</title>
        <authorList>
            <person name="Lee H.S."/>
            <person name="Kang S.G."/>
            <person name="Kwon K.K."/>
            <person name="Lee J.H."/>
            <person name="Kim S.J."/>
        </authorList>
    </citation>
    <scope>NUCLEOTIDE SEQUENCE [LARGE SCALE GENOMIC DNA]</scope>
    <source>
        <strain evidence="1 2">OT-1</strain>
    </source>
</reference>
<comment type="caution">
    <text evidence="1">The sequence shown here is derived from an EMBL/GenBank/DDBJ whole genome shotgun (WGS) entry which is preliminary data.</text>
</comment>
<keyword evidence="2" id="KW-1185">Reference proteome</keyword>
<organism evidence="1 2">
    <name type="scientific">Kordia algicida OT-1</name>
    <dbReference type="NCBI Taxonomy" id="391587"/>
    <lineage>
        <taxon>Bacteria</taxon>
        <taxon>Pseudomonadati</taxon>
        <taxon>Bacteroidota</taxon>
        <taxon>Flavobacteriia</taxon>
        <taxon>Flavobacteriales</taxon>
        <taxon>Flavobacteriaceae</taxon>
        <taxon>Kordia</taxon>
    </lineage>
</organism>
<name>A9E3X9_9FLAO</name>
<sequence>METLHVIRNTFIIILIFIMGAHAQENDTDYFKLHKDGQKIKKKQIYLKLNQNFKKSVYDVKETYVYKDKFVFTNTGKKCTKEEKVIYSNVEDLYSIEKKVLEEHMLEIQKKYGFKPVYPLNHVALKILLIKEDNCFVLNWKRQ</sequence>